<accession>A0A8H7AKU6</accession>
<evidence type="ECO:0000313" key="1">
    <source>
        <dbReference type="EMBL" id="KAF7508936.1"/>
    </source>
</evidence>
<comment type="caution">
    <text evidence="1">The sequence shown here is derived from an EMBL/GenBank/DDBJ whole genome shotgun (WGS) entry which is preliminary data.</text>
</comment>
<protein>
    <submittedName>
        <fullName evidence="1">Uncharacterized protein</fullName>
    </submittedName>
</protein>
<proteinExistence type="predicted"/>
<organism evidence="1 2">
    <name type="scientific">Endocarpon pusillum</name>
    <dbReference type="NCBI Taxonomy" id="364733"/>
    <lineage>
        <taxon>Eukaryota</taxon>
        <taxon>Fungi</taxon>
        <taxon>Dikarya</taxon>
        <taxon>Ascomycota</taxon>
        <taxon>Pezizomycotina</taxon>
        <taxon>Eurotiomycetes</taxon>
        <taxon>Chaetothyriomycetidae</taxon>
        <taxon>Verrucariales</taxon>
        <taxon>Verrucariaceae</taxon>
        <taxon>Endocarpon</taxon>
    </lineage>
</organism>
<dbReference type="EMBL" id="JAACFV010000047">
    <property type="protein sequence ID" value="KAF7508936.1"/>
    <property type="molecule type" value="Genomic_DNA"/>
</dbReference>
<reference evidence="1" key="1">
    <citation type="submission" date="2020-02" db="EMBL/GenBank/DDBJ databases">
        <authorList>
            <person name="Palmer J.M."/>
        </authorList>
    </citation>
    <scope>NUCLEOTIDE SEQUENCE</scope>
    <source>
        <strain evidence="1">EPUS1.4</strain>
        <tissue evidence="1">Thallus</tissue>
    </source>
</reference>
<dbReference type="AlphaFoldDB" id="A0A8H7AKU6"/>
<evidence type="ECO:0000313" key="2">
    <source>
        <dbReference type="Proteomes" id="UP000606974"/>
    </source>
</evidence>
<dbReference type="Proteomes" id="UP000606974">
    <property type="component" value="Unassembled WGS sequence"/>
</dbReference>
<keyword evidence="2" id="KW-1185">Reference proteome</keyword>
<name>A0A8H7AKU6_9EURO</name>
<sequence length="71" mass="7920">MKSVTREQFLTLLLDNGAQIDPARFPPRQRDYPALQNYPANMVGTVSPSCRGAKVQVQWPLQQLHGLAGRS</sequence>
<gene>
    <name evidence="1" type="ORF">GJ744_008492</name>
</gene>